<dbReference type="RefSeq" id="WP_016503579.1">
    <property type="nucleotide sequence ID" value="NZ_AMSD01000001.1"/>
</dbReference>
<dbReference type="eggNOG" id="COG0510">
    <property type="taxonomic scope" value="Bacteria"/>
</dbReference>
<reference evidence="1 2" key="1">
    <citation type="journal article" date="2014" name="Environ. Microbiol.">
        <title>Genomic signatures of obligate host dependence in the luminous bacterial symbiont of a vertebrate.</title>
        <authorList>
            <person name="Hendry T.A."/>
            <person name="de Wet J.R."/>
            <person name="Dunlap P.V."/>
        </authorList>
    </citation>
    <scope>NUCLEOTIDE SEQUENCE [LARGE SCALE GENOMIC DNA]</scope>
    <source>
        <strain evidence="1 2">Akat1</strain>
    </source>
</reference>
<dbReference type="InterPro" id="IPR011009">
    <property type="entry name" value="Kinase-like_dom_sf"/>
</dbReference>
<evidence type="ECO:0000313" key="1">
    <source>
        <dbReference type="EMBL" id="EPE37781.1"/>
    </source>
</evidence>
<dbReference type="AlphaFoldDB" id="S3E0W4"/>
<sequence length="288" mass="34051">MSKILWKKACQLNSSLLTIKRLFKKSPSYVQILSEGLTNYCYKVVFSNGNKYVWRFKIPAVKKAFLISQFQEFQVLSFIQSTLIAPKPIIVNSQGILVDWIEGDSLRVIKTSFNSVLKIIVKIHELNIDNIHIPRFNFIEKVDHYWSQIRNELKTHKYQKLYNHWRNIPNLPSINNTLCHFDLTTYNMVNTILGNKVIDWEYATISDPRLDLALSINAANEEVFKSVSYYCKLRKIVKTNDWIAGVLLWKPRAIMMVMLWYLLNYQIWNNLKHLSEAEKLKDYLIDYY</sequence>
<dbReference type="Proteomes" id="UP000053688">
    <property type="component" value="Unassembled WGS sequence"/>
</dbReference>
<evidence type="ECO:0008006" key="3">
    <source>
        <dbReference type="Google" id="ProtNLM"/>
    </source>
</evidence>
<dbReference type="STRING" id="28176.CF66_2176"/>
<organism evidence="1 2">
    <name type="scientific">Candidatus Photodesmus katoptron Akat1</name>
    <dbReference type="NCBI Taxonomy" id="1236703"/>
    <lineage>
        <taxon>Bacteria</taxon>
        <taxon>Pseudomonadati</taxon>
        <taxon>Pseudomonadota</taxon>
        <taxon>Gammaproteobacteria</taxon>
        <taxon>Vibrionales</taxon>
        <taxon>Vibrionaceae</taxon>
        <taxon>Candidatus Photodesmus</taxon>
    </lineage>
</organism>
<dbReference type="Pfam" id="PF01633">
    <property type="entry name" value="Choline_kinase"/>
    <property type="match status" value="1"/>
</dbReference>
<name>S3E0W4_9GAMM</name>
<accession>S3E0W4</accession>
<gene>
    <name evidence="1" type="ORF">O1U_0243</name>
</gene>
<dbReference type="EMBL" id="AMSD01000001">
    <property type="protein sequence ID" value="EPE37781.1"/>
    <property type="molecule type" value="Genomic_DNA"/>
</dbReference>
<dbReference type="Gene3D" id="3.90.1200.10">
    <property type="match status" value="1"/>
</dbReference>
<dbReference type="Gene3D" id="3.30.200.20">
    <property type="entry name" value="Phosphorylase Kinase, domain 1"/>
    <property type="match status" value="1"/>
</dbReference>
<protein>
    <recommendedName>
        <fullName evidence="3">Thiamine kinase</fullName>
    </recommendedName>
</protein>
<keyword evidence="2" id="KW-1185">Reference proteome</keyword>
<evidence type="ECO:0000313" key="2">
    <source>
        <dbReference type="Proteomes" id="UP000053688"/>
    </source>
</evidence>
<comment type="caution">
    <text evidence="1">The sequence shown here is derived from an EMBL/GenBank/DDBJ whole genome shotgun (WGS) entry which is preliminary data.</text>
</comment>
<proteinExistence type="predicted"/>
<dbReference type="SUPFAM" id="SSF56112">
    <property type="entry name" value="Protein kinase-like (PK-like)"/>
    <property type="match status" value="1"/>
</dbReference>